<evidence type="ECO:0000256" key="9">
    <source>
        <dbReference type="ARBA" id="ARBA00023002"/>
    </source>
</evidence>
<dbReference type="OrthoDB" id="408743at2759"/>
<dbReference type="AlphaFoldDB" id="A0A8H3IMI9"/>
<dbReference type="Pfam" id="PF02668">
    <property type="entry name" value="TauD"/>
    <property type="match status" value="1"/>
</dbReference>
<dbReference type="PANTHER" id="PTHR10696:SF51">
    <property type="entry name" value="TRIMETHYLLYSINE DIOXYGENASE, MITOCHONDRIAL"/>
    <property type="match status" value="1"/>
</dbReference>
<dbReference type="EMBL" id="CAJPDQ010000025">
    <property type="protein sequence ID" value="CAF9926440.1"/>
    <property type="molecule type" value="Genomic_DNA"/>
</dbReference>
<evidence type="ECO:0000313" key="19">
    <source>
        <dbReference type="Proteomes" id="UP000664169"/>
    </source>
</evidence>
<organism evidence="18 19">
    <name type="scientific">Gomphillus americanus</name>
    <dbReference type="NCBI Taxonomy" id="1940652"/>
    <lineage>
        <taxon>Eukaryota</taxon>
        <taxon>Fungi</taxon>
        <taxon>Dikarya</taxon>
        <taxon>Ascomycota</taxon>
        <taxon>Pezizomycotina</taxon>
        <taxon>Lecanoromycetes</taxon>
        <taxon>OSLEUM clade</taxon>
        <taxon>Ostropomycetidae</taxon>
        <taxon>Ostropales</taxon>
        <taxon>Graphidaceae</taxon>
        <taxon>Gomphilloideae</taxon>
        <taxon>Gomphillus</taxon>
    </lineage>
</organism>
<proteinExistence type="inferred from homology"/>
<keyword evidence="7" id="KW-0124">Carnitine biosynthesis</keyword>
<keyword evidence="6" id="KW-0479">Metal-binding</keyword>
<comment type="caution">
    <text evidence="18">The sequence shown here is derived from an EMBL/GenBank/DDBJ whole genome shotgun (WGS) entry which is preliminary data.</text>
</comment>
<dbReference type="FunFam" id="3.60.130.10:FF:000001">
    <property type="entry name" value="Trimethyllysine dioxygenase, mitochondrial"/>
    <property type="match status" value="1"/>
</dbReference>
<dbReference type="SUPFAM" id="SSF51197">
    <property type="entry name" value="Clavaminate synthase-like"/>
    <property type="match status" value="1"/>
</dbReference>
<comment type="pathway">
    <text evidence="3">Amine and polyamine biosynthesis; carnitine biosynthesis.</text>
</comment>
<evidence type="ECO:0000256" key="4">
    <source>
        <dbReference type="ARBA" id="ARBA00008654"/>
    </source>
</evidence>
<feature type="domain" description="TauD/TfdA-like" evidence="16">
    <location>
        <begin position="148"/>
        <end position="398"/>
    </location>
</feature>
<dbReference type="EC" id="1.14.11.8" evidence="5"/>
<evidence type="ECO:0000256" key="7">
    <source>
        <dbReference type="ARBA" id="ARBA00022873"/>
    </source>
</evidence>
<evidence type="ECO:0000256" key="6">
    <source>
        <dbReference type="ARBA" id="ARBA00022723"/>
    </source>
</evidence>
<evidence type="ECO:0000259" key="16">
    <source>
        <dbReference type="Pfam" id="PF02668"/>
    </source>
</evidence>
<dbReference type="Gene3D" id="3.60.130.10">
    <property type="entry name" value="Clavaminate synthase-like"/>
    <property type="match status" value="1"/>
</dbReference>
<sequence>MIHESSSPTQKISSTKEYFDSLKWLSSTVELKIEDRPEVQGYVVRDKGQNMALELPYLYLRDSCLCDSCRHPVTKQRLLDTFSIPSDIRPRSWQLLPDGLALRWNDDHTSHYSREWFQARHKSLDASKIWPQRFRRWYDPGTNLNPPSVAYNSVMTTEDGLRDYLNLIAEYGFCFVDSCPVNPEATQRLLERIAFIRLTHYGGFFDFTSDLSLKDTAYTDIALDPHNDNTYFSDPAGLQMLHLLSHVDGRGGLSTLVDGFKVADVLRHQSELDFETLINTTVCGHASGNSDIGSIMPVSRTEAVINLVELGQHSSQEKSTYYNRIRWNNSDRVAWSANKTSDEIQRWYAAAKVFNSLVNDPRFLWQFQLQPGRPLIFDNWRMLHGRTSFTGGRRMAGGYINMDDAVAKWKQLNLDHAQILQSL</sequence>
<comment type="function">
    <text evidence="14">Converts trimethyllysine (TML) into hydroxytrimethyllysine (HTML).</text>
</comment>
<keyword evidence="19" id="KW-1185">Reference proteome</keyword>
<dbReference type="InterPro" id="IPR042098">
    <property type="entry name" value="TauD-like_sf"/>
</dbReference>
<accession>A0A8H3IMI9</accession>
<evidence type="ECO:0000256" key="8">
    <source>
        <dbReference type="ARBA" id="ARBA00022964"/>
    </source>
</evidence>
<dbReference type="NCBIfam" id="TIGR02410">
    <property type="entry name" value="carnitine_TMLD"/>
    <property type="match status" value="1"/>
</dbReference>
<keyword evidence="8" id="KW-0223">Dioxygenase</keyword>
<dbReference type="GO" id="GO:0045329">
    <property type="term" value="P:carnitine biosynthetic process"/>
    <property type="evidence" value="ECO:0007669"/>
    <property type="project" value="UniProtKB-UniPathway"/>
</dbReference>
<protein>
    <recommendedName>
        <fullName evidence="5">trimethyllysine dioxygenase</fullName>
        <ecNumber evidence="5">1.14.11.8</ecNumber>
    </recommendedName>
    <alternativeName>
        <fullName evidence="12">Epsilon-trimethyllysine 2-oxoglutarate dioxygenase</fullName>
    </alternativeName>
    <alternativeName>
        <fullName evidence="11">TML hydroxylase</fullName>
    </alternativeName>
    <alternativeName>
        <fullName evidence="13">TML-alpha-ketoglutarate dioxygenase</fullName>
    </alternativeName>
</protein>
<reference evidence="18" key="1">
    <citation type="submission" date="2021-03" db="EMBL/GenBank/DDBJ databases">
        <authorList>
            <person name="Tagirdzhanova G."/>
        </authorList>
    </citation>
    <scope>NUCLEOTIDE SEQUENCE</scope>
</reference>
<evidence type="ECO:0000256" key="1">
    <source>
        <dbReference type="ARBA" id="ARBA00001954"/>
    </source>
</evidence>
<comment type="similarity">
    <text evidence="4">Belongs to the gamma-BBH/TMLD family.</text>
</comment>
<dbReference type="UniPathway" id="UPA00118"/>
<dbReference type="PANTHER" id="PTHR10696">
    <property type="entry name" value="GAMMA-BUTYROBETAINE HYDROXYLASE-RELATED"/>
    <property type="match status" value="1"/>
</dbReference>
<evidence type="ECO:0000256" key="13">
    <source>
        <dbReference type="ARBA" id="ARBA00032283"/>
    </source>
</evidence>
<dbReference type="InterPro" id="IPR003819">
    <property type="entry name" value="TauD/TfdA-like"/>
</dbReference>
<dbReference type="GO" id="GO:0005739">
    <property type="term" value="C:mitochondrion"/>
    <property type="evidence" value="ECO:0007669"/>
    <property type="project" value="TreeGrafter"/>
</dbReference>
<gene>
    <name evidence="18" type="ORF">GOMPHAMPRED_004138</name>
</gene>
<dbReference type="InterPro" id="IPR050411">
    <property type="entry name" value="AlphaKG_dependent_hydroxylases"/>
</dbReference>
<dbReference type="InterPro" id="IPR012776">
    <property type="entry name" value="Trimethyllysine_dOase"/>
</dbReference>
<dbReference type="Proteomes" id="UP000664169">
    <property type="component" value="Unassembled WGS sequence"/>
</dbReference>
<keyword evidence="10" id="KW-0408">Iron</keyword>
<evidence type="ECO:0000256" key="3">
    <source>
        <dbReference type="ARBA" id="ARBA00005022"/>
    </source>
</evidence>
<name>A0A8H3IMI9_9LECA</name>
<dbReference type="CDD" id="cd00250">
    <property type="entry name" value="CAS_like"/>
    <property type="match status" value="1"/>
</dbReference>
<comment type="catalytic activity">
    <reaction evidence="15">
        <text>N(6),N(6),N(6)-trimethyl-L-lysine + 2-oxoglutarate + O2 = (3S)-3-hydroxy-N(6),N(6),N(6)-trimethyl-L-lysine + succinate + CO2</text>
        <dbReference type="Rhea" id="RHEA:14181"/>
        <dbReference type="ChEBI" id="CHEBI:15379"/>
        <dbReference type="ChEBI" id="CHEBI:16526"/>
        <dbReference type="ChEBI" id="CHEBI:16810"/>
        <dbReference type="ChEBI" id="CHEBI:30031"/>
        <dbReference type="ChEBI" id="CHEBI:58100"/>
        <dbReference type="ChEBI" id="CHEBI:141499"/>
        <dbReference type="EC" id="1.14.11.8"/>
    </reaction>
</comment>
<dbReference type="GO" id="GO:0050353">
    <property type="term" value="F:trimethyllysine dioxygenase activity"/>
    <property type="evidence" value="ECO:0007669"/>
    <property type="project" value="UniProtKB-EC"/>
</dbReference>
<evidence type="ECO:0000256" key="11">
    <source>
        <dbReference type="ARBA" id="ARBA00030363"/>
    </source>
</evidence>
<evidence type="ECO:0000256" key="2">
    <source>
        <dbReference type="ARBA" id="ARBA00001961"/>
    </source>
</evidence>
<evidence type="ECO:0000256" key="10">
    <source>
        <dbReference type="ARBA" id="ARBA00023004"/>
    </source>
</evidence>
<dbReference type="InterPro" id="IPR010376">
    <property type="entry name" value="GBBH-like_N"/>
</dbReference>
<comment type="cofactor">
    <cofactor evidence="1">
        <name>Fe(2+)</name>
        <dbReference type="ChEBI" id="CHEBI:29033"/>
    </cofactor>
</comment>
<evidence type="ECO:0000259" key="17">
    <source>
        <dbReference type="Pfam" id="PF06155"/>
    </source>
</evidence>
<evidence type="ECO:0000256" key="15">
    <source>
        <dbReference type="ARBA" id="ARBA00049334"/>
    </source>
</evidence>
<keyword evidence="9" id="KW-0560">Oxidoreductase</keyword>
<feature type="domain" description="Gamma-butyrobetaine hydroxylase-like N-terminal" evidence="17">
    <location>
        <begin position="53"/>
        <end position="117"/>
    </location>
</feature>
<dbReference type="Pfam" id="PF06155">
    <property type="entry name" value="GBBH-like_N"/>
    <property type="match status" value="1"/>
</dbReference>
<evidence type="ECO:0000313" key="18">
    <source>
        <dbReference type="EMBL" id="CAF9926440.1"/>
    </source>
</evidence>
<evidence type="ECO:0000256" key="5">
    <source>
        <dbReference type="ARBA" id="ARBA00012267"/>
    </source>
</evidence>
<comment type="cofactor">
    <cofactor evidence="2">
        <name>L-ascorbate</name>
        <dbReference type="ChEBI" id="CHEBI:38290"/>
    </cofactor>
</comment>
<evidence type="ECO:0000256" key="14">
    <source>
        <dbReference type="ARBA" id="ARBA00046008"/>
    </source>
</evidence>
<dbReference type="GO" id="GO:0005506">
    <property type="term" value="F:iron ion binding"/>
    <property type="evidence" value="ECO:0007669"/>
    <property type="project" value="InterPro"/>
</dbReference>
<evidence type="ECO:0000256" key="12">
    <source>
        <dbReference type="ARBA" id="ARBA00031778"/>
    </source>
</evidence>